<gene>
    <name evidence="1" type="ORF">BCY88_00825</name>
</gene>
<organism evidence="1 2">
    <name type="scientific">Paraburkholderia fungorum</name>
    <dbReference type="NCBI Taxonomy" id="134537"/>
    <lineage>
        <taxon>Bacteria</taxon>
        <taxon>Pseudomonadati</taxon>
        <taxon>Pseudomonadota</taxon>
        <taxon>Betaproteobacteria</taxon>
        <taxon>Burkholderiales</taxon>
        <taxon>Burkholderiaceae</taxon>
        <taxon>Paraburkholderia</taxon>
    </lineage>
</organism>
<dbReference type="EMBL" id="MCAS01000001">
    <property type="protein sequence ID" value="RKF50757.1"/>
    <property type="molecule type" value="Genomic_DNA"/>
</dbReference>
<dbReference type="Proteomes" id="UP000283709">
    <property type="component" value="Unassembled WGS sequence"/>
</dbReference>
<sequence length="78" mass="8412">MKVIERNDTPEARRCLSAHELATLLVLLQTPVEVRAATEDVLALREAGLARLVGSEPGEARFAITDEGNAVLRMLDAG</sequence>
<accession>A0A3R7FBX0</accession>
<proteinExistence type="predicted"/>
<dbReference type="AlphaFoldDB" id="A0A3R7FBX0"/>
<evidence type="ECO:0008006" key="3">
    <source>
        <dbReference type="Google" id="ProtNLM"/>
    </source>
</evidence>
<evidence type="ECO:0000313" key="2">
    <source>
        <dbReference type="Proteomes" id="UP000283709"/>
    </source>
</evidence>
<name>A0A3R7FBX0_9BURK</name>
<dbReference type="RefSeq" id="WP_120342380.1">
    <property type="nucleotide sequence ID" value="NZ_MCAS01000001.1"/>
</dbReference>
<dbReference type="OrthoDB" id="9017820at2"/>
<reference evidence="1 2" key="1">
    <citation type="submission" date="2016-07" db="EMBL/GenBank/DDBJ databases">
        <title>Genome analysis of Burkholderia fungorum ES3-20.</title>
        <authorList>
            <person name="Xu D."/>
            <person name="Yao R."/>
            <person name="Zheng S."/>
        </authorList>
    </citation>
    <scope>NUCLEOTIDE SEQUENCE [LARGE SCALE GENOMIC DNA]</scope>
    <source>
        <strain evidence="1 2">ES3-20</strain>
    </source>
</reference>
<protein>
    <recommendedName>
        <fullName evidence="3">Preprotein translocase subunit SecA</fullName>
    </recommendedName>
</protein>
<comment type="caution">
    <text evidence="1">The sequence shown here is derived from an EMBL/GenBank/DDBJ whole genome shotgun (WGS) entry which is preliminary data.</text>
</comment>
<evidence type="ECO:0000313" key="1">
    <source>
        <dbReference type="EMBL" id="RKF50757.1"/>
    </source>
</evidence>